<dbReference type="Pfam" id="PF00512">
    <property type="entry name" value="HisKA"/>
    <property type="match status" value="1"/>
</dbReference>
<dbReference type="Proteomes" id="UP001549691">
    <property type="component" value="Unassembled WGS sequence"/>
</dbReference>
<dbReference type="Gene3D" id="3.30.450.20">
    <property type="entry name" value="PAS domain"/>
    <property type="match status" value="5"/>
</dbReference>
<dbReference type="Gene3D" id="1.10.287.130">
    <property type="match status" value="1"/>
</dbReference>
<name>A0ABV2TPJ3_9RHOO</name>
<dbReference type="InterPro" id="IPR050736">
    <property type="entry name" value="Sensor_HK_Regulatory"/>
</dbReference>
<feature type="transmembrane region" description="Helical" evidence="7">
    <location>
        <begin position="30"/>
        <end position="51"/>
    </location>
</feature>
<gene>
    <name evidence="11" type="ORF">ABXR19_16755</name>
</gene>
<dbReference type="Gene3D" id="3.30.565.10">
    <property type="entry name" value="Histidine kinase-like ATPase, C-terminal domain"/>
    <property type="match status" value="1"/>
</dbReference>
<feature type="domain" description="Histidine kinase" evidence="8">
    <location>
        <begin position="738"/>
        <end position="962"/>
    </location>
</feature>
<dbReference type="CDD" id="cd00075">
    <property type="entry name" value="HATPase"/>
    <property type="match status" value="1"/>
</dbReference>
<dbReference type="InterPro" id="IPR013656">
    <property type="entry name" value="PAS_4"/>
</dbReference>
<keyword evidence="7" id="KW-0812">Transmembrane</keyword>
<dbReference type="SMART" id="SM00086">
    <property type="entry name" value="PAC"/>
    <property type="match status" value="3"/>
</dbReference>
<dbReference type="SMART" id="SM00091">
    <property type="entry name" value="PAS"/>
    <property type="match status" value="3"/>
</dbReference>
<comment type="caution">
    <text evidence="11">The sequence shown here is derived from an EMBL/GenBank/DDBJ whole genome shotgun (WGS) entry which is preliminary data.</text>
</comment>
<dbReference type="SMART" id="SM00388">
    <property type="entry name" value="HisKA"/>
    <property type="match status" value="1"/>
</dbReference>
<evidence type="ECO:0000256" key="1">
    <source>
        <dbReference type="ARBA" id="ARBA00000085"/>
    </source>
</evidence>
<evidence type="ECO:0000259" key="8">
    <source>
        <dbReference type="PROSITE" id="PS50109"/>
    </source>
</evidence>
<dbReference type="CDD" id="cd00130">
    <property type="entry name" value="PAS"/>
    <property type="match status" value="3"/>
</dbReference>
<reference evidence="11 12" key="1">
    <citation type="submission" date="2024-07" db="EMBL/GenBank/DDBJ databases">
        <title>Uliginosibacterium flavum JJ3220;KACC:17644.</title>
        <authorList>
            <person name="Kim M.K."/>
        </authorList>
    </citation>
    <scope>NUCLEOTIDE SEQUENCE [LARGE SCALE GENOMIC DNA]</scope>
    <source>
        <strain evidence="11 12">KACC:17644</strain>
    </source>
</reference>
<proteinExistence type="predicted"/>
<dbReference type="PROSITE" id="PS50109">
    <property type="entry name" value="HIS_KIN"/>
    <property type="match status" value="1"/>
</dbReference>
<dbReference type="CDD" id="cd12915">
    <property type="entry name" value="PDC2_DGC_like"/>
    <property type="match status" value="1"/>
</dbReference>
<comment type="catalytic activity">
    <reaction evidence="1">
        <text>ATP + protein L-histidine = ADP + protein N-phospho-L-histidine.</text>
        <dbReference type="EC" id="2.7.13.3"/>
    </reaction>
</comment>
<dbReference type="RefSeq" id="WP_354602303.1">
    <property type="nucleotide sequence ID" value="NZ_JBEWZI010000023.1"/>
</dbReference>
<evidence type="ECO:0000259" key="9">
    <source>
        <dbReference type="PROSITE" id="PS50112"/>
    </source>
</evidence>
<keyword evidence="12" id="KW-1185">Reference proteome</keyword>
<evidence type="ECO:0000313" key="12">
    <source>
        <dbReference type="Proteomes" id="UP001549691"/>
    </source>
</evidence>
<keyword evidence="5" id="KW-0418">Kinase</keyword>
<dbReference type="Pfam" id="PF08448">
    <property type="entry name" value="PAS_4"/>
    <property type="match status" value="1"/>
</dbReference>
<evidence type="ECO:0000256" key="6">
    <source>
        <dbReference type="ARBA" id="ARBA00023012"/>
    </source>
</evidence>
<dbReference type="EMBL" id="JBEWZI010000023">
    <property type="protein sequence ID" value="MET7015844.1"/>
    <property type="molecule type" value="Genomic_DNA"/>
</dbReference>
<protein>
    <recommendedName>
        <fullName evidence="2">histidine kinase</fullName>
        <ecNumber evidence="2">2.7.13.3</ecNumber>
    </recommendedName>
</protein>
<keyword evidence="7" id="KW-1133">Transmembrane helix</keyword>
<keyword evidence="6" id="KW-0902">Two-component regulatory system</keyword>
<dbReference type="PRINTS" id="PR00344">
    <property type="entry name" value="BCTRLSENSOR"/>
</dbReference>
<dbReference type="SUPFAM" id="SSF55874">
    <property type="entry name" value="ATPase domain of HSP90 chaperone/DNA topoisomerase II/histidine kinase"/>
    <property type="match status" value="1"/>
</dbReference>
<dbReference type="PANTHER" id="PTHR43711:SF1">
    <property type="entry name" value="HISTIDINE KINASE 1"/>
    <property type="match status" value="1"/>
</dbReference>
<dbReference type="InterPro" id="IPR036097">
    <property type="entry name" value="HisK_dim/P_sf"/>
</dbReference>
<feature type="domain" description="PAS" evidence="9">
    <location>
        <begin position="597"/>
        <end position="643"/>
    </location>
</feature>
<dbReference type="SUPFAM" id="SSF47384">
    <property type="entry name" value="Homodimeric domain of signal transducing histidine kinase"/>
    <property type="match status" value="1"/>
</dbReference>
<accession>A0ABV2TPJ3</accession>
<dbReference type="InterPro" id="IPR000014">
    <property type="entry name" value="PAS"/>
</dbReference>
<feature type="domain" description="PAC" evidence="10">
    <location>
        <begin position="545"/>
        <end position="596"/>
    </location>
</feature>
<dbReference type="InterPro" id="IPR001610">
    <property type="entry name" value="PAC"/>
</dbReference>
<evidence type="ECO:0000256" key="5">
    <source>
        <dbReference type="ARBA" id="ARBA00022777"/>
    </source>
</evidence>
<evidence type="ECO:0000256" key="2">
    <source>
        <dbReference type="ARBA" id="ARBA00012438"/>
    </source>
</evidence>
<dbReference type="SUPFAM" id="SSF55785">
    <property type="entry name" value="PYP-like sensor domain (PAS domain)"/>
    <property type="match status" value="3"/>
</dbReference>
<dbReference type="PANTHER" id="PTHR43711">
    <property type="entry name" value="TWO-COMPONENT HISTIDINE KINASE"/>
    <property type="match status" value="1"/>
</dbReference>
<dbReference type="CDD" id="cd00082">
    <property type="entry name" value="HisKA"/>
    <property type="match status" value="1"/>
</dbReference>
<evidence type="ECO:0000256" key="7">
    <source>
        <dbReference type="SAM" id="Phobius"/>
    </source>
</evidence>
<evidence type="ECO:0000256" key="3">
    <source>
        <dbReference type="ARBA" id="ARBA00022553"/>
    </source>
</evidence>
<evidence type="ECO:0000259" key="10">
    <source>
        <dbReference type="PROSITE" id="PS50113"/>
    </source>
</evidence>
<organism evidence="11 12">
    <name type="scientific">Uliginosibacterium flavum</name>
    <dbReference type="NCBI Taxonomy" id="1396831"/>
    <lineage>
        <taxon>Bacteria</taxon>
        <taxon>Pseudomonadati</taxon>
        <taxon>Pseudomonadota</taxon>
        <taxon>Betaproteobacteria</taxon>
        <taxon>Rhodocyclales</taxon>
        <taxon>Zoogloeaceae</taxon>
        <taxon>Uliginosibacterium</taxon>
    </lineage>
</organism>
<dbReference type="Pfam" id="PF13426">
    <property type="entry name" value="PAS_9"/>
    <property type="match status" value="2"/>
</dbReference>
<keyword evidence="7" id="KW-0472">Membrane</keyword>
<keyword evidence="4" id="KW-0808">Transferase</keyword>
<dbReference type="SMART" id="SM00387">
    <property type="entry name" value="HATPase_c"/>
    <property type="match status" value="1"/>
</dbReference>
<dbReference type="CDD" id="cd12914">
    <property type="entry name" value="PDC1_DGC_like"/>
    <property type="match status" value="1"/>
</dbReference>
<dbReference type="EC" id="2.7.13.3" evidence="2"/>
<dbReference type="InterPro" id="IPR003594">
    <property type="entry name" value="HATPase_dom"/>
</dbReference>
<feature type="transmembrane region" description="Helical" evidence="7">
    <location>
        <begin position="309"/>
        <end position="327"/>
    </location>
</feature>
<evidence type="ECO:0000256" key="4">
    <source>
        <dbReference type="ARBA" id="ARBA00022679"/>
    </source>
</evidence>
<keyword evidence="3" id="KW-0597">Phosphoprotein</keyword>
<evidence type="ECO:0000313" key="11">
    <source>
        <dbReference type="EMBL" id="MET7015844.1"/>
    </source>
</evidence>
<dbReference type="PROSITE" id="PS50113">
    <property type="entry name" value="PAC"/>
    <property type="match status" value="2"/>
</dbReference>
<dbReference type="NCBIfam" id="TIGR00229">
    <property type="entry name" value="sensory_box"/>
    <property type="match status" value="3"/>
</dbReference>
<dbReference type="PROSITE" id="PS50112">
    <property type="entry name" value="PAS"/>
    <property type="match status" value="1"/>
</dbReference>
<dbReference type="Pfam" id="PF02518">
    <property type="entry name" value="HATPase_c"/>
    <property type="match status" value="1"/>
</dbReference>
<dbReference type="InterPro" id="IPR005467">
    <property type="entry name" value="His_kinase_dom"/>
</dbReference>
<dbReference type="InterPro" id="IPR000700">
    <property type="entry name" value="PAS-assoc_C"/>
</dbReference>
<dbReference type="InterPro" id="IPR003661">
    <property type="entry name" value="HisK_dim/P_dom"/>
</dbReference>
<dbReference type="InterPro" id="IPR004358">
    <property type="entry name" value="Sig_transdc_His_kin-like_C"/>
</dbReference>
<dbReference type="InterPro" id="IPR035965">
    <property type="entry name" value="PAS-like_dom_sf"/>
</dbReference>
<dbReference type="InterPro" id="IPR036890">
    <property type="entry name" value="HATPase_C_sf"/>
</dbReference>
<sequence length="971" mass="109314">MMNLPWFQKSSGSPASPGAKPLLLRRLRHGVLFFYVLTLLAVLLATSWLSLQDYQNTLQEAERQSLSLARSLDEHSTRSLVSVEQAMQNLVEDFERVGGVERMDEHWAYERLKSKVELTPQIRAIIAMDSRGTLSAHGLEYPTRRVSLGDRPYFAYHREHNEIRLRIGEPIISRTDYKWLIPVTRRINNPDNSFGGVMLAGVEPDYFLHFYESLHLDKGTRIQLLRSDGVMLLNYPLDITQLGSKLQETDPDSFDKLQTNRTTFLQKQKDDGSQLIAQLSSNDMPLVVRVLTDGDHVLAKFTQDTRVRIGSAALVLLIMTSMLFLLLRQIHRVEDSESRLHLTQSAVDESPDMILWCDQNGRVRYANRRLTELSQHEPAELLALTFADLIGDGQLRWEKLHIELQTQQRHNMESVLRNKKGALIPVDLTLSLIADKQRQYLCVTARDITERHAAQLELRRHRDHLQELVAERTTEIRTMLDANPLAVMLCVNEHMQQINPAFESLFGYSMNSINGLPESLIHATSASHNAVRSAIQSRVSLGGTYRGEAELRRSDGSLFWAMLFARALLPDEPERGVIFIIEDVSAQRAAAQALRQSEQLKRSVLDTTTDGFALIDHQRHFVDLNQALCRQLGVSRVALLGQTPEAIWGEALAEQIFPRNPKRHGRPAQTEVELPTSNESCHPFLVSCGIINGEHGELEHAFAFLTDIAHQKEIERSLLEAKDAAETANHTKSIFLTNMSHELRTPMHAILSFSEMGLQKTNKPELSDLARYFERIQNSGKRLLALLNDLLDMSRMEADKMSYDKARHYLQSTLQAALTETSSLLAAKQLRVVMDESTPRIVAVYDRVRITQVIVNLLSNAIRFSPPGGCIEIACLHEAAANDSTPPIVGFSLRDEGPGIPPDELERIFDSFEQSSQSQPVGGTGLGLTISRRIMHDHDGSIQAENLPSGGAIFTVRMPGVARNIKTDDQA</sequence>
<feature type="domain" description="PAC" evidence="10">
    <location>
        <begin position="410"/>
        <end position="460"/>
    </location>
</feature>